<gene>
    <name evidence="5" type="ORF">OCK74_19465</name>
</gene>
<dbReference type="InterPro" id="IPR016195">
    <property type="entry name" value="Pol/histidinol_Pase-like"/>
</dbReference>
<evidence type="ECO:0000313" key="6">
    <source>
        <dbReference type="Proteomes" id="UP001155483"/>
    </source>
</evidence>
<dbReference type="GO" id="GO:0030145">
    <property type="term" value="F:manganese ion binding"/>
    <property type="evidence" value="ECO:0007669"/>
    <property type="project" value="InterPro"/>
</dbReference>
<dbReference type="EC" id="3.1.3.48" evidence="2"/>
<evidence type="ECO:0000256" key="3">
    <source>
        <dbReference type="ARBA" id="ARBA00022801"/>
    </source>
</evidence>
<dbReference type="EMBL" id="JAOTIF010000019">
    <property type="protein sequence ID" value="MCU7551310.1"/>
    <property type="molecule type" value="Genomic_DNA"/>
</dbReference>
<evidence type="ECO:0000256" key="4">
    <source>
        <dbReference type="ARBA" id="ARBA00051722"/>
    </source>
</evidence>
<dbReference type="PANTHER" id="PTHR39181">
    <property type="entry name" value="TYROSINE-PROTEIN PHOSPHATASE YWQE"/>
    <property type="match status" value="1"/>
</dbReference>
<dbReference type="InterPro" id="IPR016667">
    <property type="entry name" value="Caps_polysacc_synth_CpsB/CapC"/>
</dbReference>
<evidence type="ECO:0000313" key="5">
    <source>
        <dbReference type="EMBL" id="MCU7551310.1"/>
    </source>
</evidence>
<keyword evidence="3" id="KW-0378">Hydrolase</keyword>
<dbReference type="SUPFAM" id="SSF89550">
    <property type="entry name" value="PHP domain-like"/>
    <property type="match status" value="1"/>
</dbReference>
<protein>
    <recommendedName>
        <fullName evidence="2">protein-tyrosine-phosphatase</fullName>
        <ecNumber evidence="2">3.1.3.48</ecNumber>
    </recommendedName>
</protein>
<keyword evidence="6" id="KW-1185">Reference proteome</keyword>
<dbReference type="Pfam" id="PF19567">
    <property type="entry name" value="CpsB_CapC"/>
    <property type="match status" value="1"/>
</dbReference>
<dbReference type="GO" id="GO:0004725">
    <property type="term" value="F:protein tyrosine phosphatase activity"/>
    <property type="evidence" value="ECO:0007669"/>
    <property type="project" value="UniProtKB-EC"/>
</dbReference>
<accession>A0A9X2XY41</accession>
<dbReference type="PANTHER" id="PTHR39181:SF1">
    <property type="entry name" value="TYROSINE-PROTEIN PHOSPHATASE YWQE"/>
    <property type="match status" value="1"/>
</dbReference>
<dbReference type="Gene3D" id="3.20.20.140">
    <property type="entry name" value="Metal-dependent hydrolases"/>
    <property type="match status" value="1"/>
</dbReference>
<dbReference type="Proteomes" id="UP001155483">
    <property type="component" value="Unassembled WGS sequence"/>
</dbReference>
<name>A0A9X2XY41_9BACT</name>
<reference evidence="5" key="1">
    <citation type="submission" date="2022-09" db="EMBL/GenBank/DDBJ databases">
        <authorList>
            <person name="Yuan C."/>
            <person name="Ke Z."/>
        </authorList>
    </citation>
    <scope>NUCLEOTIDE SEQUENCE</scope>
    <source>
        <strain evidence="5">LB-8</strain>
    </source>
</reference>
<comment type="similarity">
    <text evidence="1">Belongs to the metallo-dependent hydrolases superfamily. CpsB/CapC family.</text>
</comment>
<dbReference type="PIRSF" id="PIRSF016557">
    <property type="entry name" value="Caps_synth_CpsB"/>
    <property type="match status" value="1"/>
</dbReference>
<evidence type="ECO:0000256" key="2">
    <source>
        <dbReference type="ARBA" id="ARBA00013064"/>
    </source>
</evidence>
<organism evidence="5 6">
    <name type="scientific">Paraflavisolibacter caeni</name>
    <dbReference type="NCBI Taxonomy" id="2982496"/>
    <lineage>
        <taxon>Bacteria</taxon>
        <taxon>Pseudomonadati</taxon>
        <taxon>Bacteroidota</taxon>
        <taxon>Chitinophagia</taxon>
        <taxon>Chitinophagales</taxon>
        <taxon>Chitinophagaceae</taxon>
        <taxon>Paraflavisolibacter</taxon>
    </lineage>
</organism>
<comment type="catalytic activity">
    <reaction evidence="4">
        <text>O-phospho-L-tyrosyl-[protein] + H2O = L-tyrosyl-[protein] + phosphate</text>
        <dbReference type="Rhea" id="RHEA:10684"/>
        <dbReference type="Rhea" id="RHEA-COMP:10136"/>
        <dbReference type="Rhea" id="RHEA-COMP:20101"/>
        <dbReference type="ChEBI" id="CHEBI:15377"/>
        <dbReference type="ChEBI" id="CHEBI:43474"/>
        <dbReference type="ChEBI" id="CHEBI:46858"/>
        <dbReference type="ChEBI" id="CHEBI:61978"/>
        <dbReference type="EC" id="3.1.3.48"/>
    </reaction>
</comment>
<dbReference type="RefSeq" id="WP_279298749.1">
    <property type="nucleotide sequence ID" value="NZ_JAOTIF010000019.1"/>
</dbReference>
<reference evidence="5" key="2">
    <citation type="submission" date="2023-04" db="EMBL/GenBank/DDBJ databases">
        <title>Paracnuella aquatica gen. nov., sp. nov., a member of the family Chitinophagaceae isolated from a hot spring.</title>
        <authorList>
            <person name="Wang C."/>
        </authorList>
    </citation>
    <scope>NUCLEOTIDE SEQUENCE</scope>
    <source>
        <strain evidence="5">LB-8</strain>
    </source>
</reference>
<proteinExistence type="inferred from homology"/>
<sequence>MFFFKKKSPKLTDLSWLKTDIHSHLIPGIDDGSPDMATSLALIKDLAALGYKKIITTPHINWEVYPNTPEIITAGLGELQEAVAAEGIDVEIGAAAEYYIDEHFGELLRQKAPLLTLKDNLLLVEFSFMSAPLDLQDVLFDLQMLNYQPVIAHPERYLYLERRRDFYEMLKHAGCYFQLNLLSLTGYYGRGVQELAAYLLKQGYYNFAGTDLHHDRHIAALKKLEASPLYGELKEAGLMNPGL</sequence>
<evidence type="ECO:0000256" key="1">
    <source>
        <dbReference type="ARBA" id="ARBA00005750"/>
    </source>
</evidence>
<dbReference type="AlphaFoldDB" id="A0A9X2XY41"/>
<comment type="caution">
    <text evidence="5">The sequence shown here is derived from an EMBL/GenBank/DDBJ whole genome shotgun (WGS) entry which is preliminary data.</text>
</comment>